<feature type="region of interest" description="Disordered" evidence="1">
    <location>
        <begin position="389"/>
        <end position="453"/>
    </location>
</feature>
<reference evidence="2" key="1">
    <citation type="submission" date="2016-04" db="EMBL/GenBank/DDBJ databases">
        <authorList>
            <person name="Nguyen H.D."/>
            <person name="Samba Siva P."/>
            <person name="Cullis J."/>
            <person name="Levesque C.A."/>
            <person name="Hambleton S."/>
        </authorList>
    </citation>
    <scope>NUCLEOTIDE SEQUENCE</scope>
    <source>
        <strain evidence="2">DAOMC 236416</strain>
    </source>
</reference>
<feature type="compositionally biased region" description="Low complexity" evidence="1">
    <location>
        <begin position="276"/>
        <end position="286"/>
    </location>
</feature>
<evidence type="ECO:0000313" key="3">
    <source>
        <dbReference type="Proteomes" id="UP000077521"/>
    </source>
</evidence>
<feature type="compositionally biased region" description="Pro residues" evidence="1">
    <location>
        <begin position="180"/>
        <end position="190"/>
    </location>
</feature>
<feature type="region of interest" description="Disordered" evidence="1">
    <location>
        <begin position="476"/>
        <end position="495"/>
    </location>
</feature>
<feature type="region of interest" description="Disordered" evidence="1">
    <location>
        <begin position="154"/>
        <end position="231"/>
    </location>
</feature>
<feature type="compositionally biased region" description="Low complexity" evidence="1">
    <location>
        <begin position="422"/>
        <end position="453"/>
    </location>
</feature>
<name>A0A8T8SNE5_9BASI</name>
<reference evidence="2" key="2">
    <citation type="journal article" date="2019" name="IMA Fungus">
        <title>Genome sequencing and comparison of five Tilletia species to identify candidate genes for the detection of regulated species infecting wheat.</title>
        <authorList>
            <person name="Nguyen H.D.T."/>
            <person name="Sultana T."/>
            <person name="Kesanakurti P."/>
            <person name="Hambleton S."/>
        </authorList>
    </citation>
    <scope>NUCLEOTIDE SEQUENCE</scope>
    <source>
        <strain evidence="2">DAOMC 236416</strain>
    </source>
</reference>
<proteinExistence type="predicted"/>
<sequence>MSIYDMCHAHVHPLRPARPDAQSLCLPLHPHLQEANIIDYVVLGTAFFQDDEARVQLRGDSPSIWSSRADLGIYVNHQLLSSAPVILRNNDIIAFPRRQHDLKTAVRFRIEVETLRLACGVEFELDAVRLIAREMREQGERSCIINGTTSRAAVSDKARDIRTDTPFTFSSSAPIASSPPSSPERPPSPPNSSRSVSFAACNSTAASSTSSSASASNSPSPHSTSSSRAAAPPTFSYSALAASRVSSPSSLSSPDPAFSSSESAISALDRVIGSGPTPTTLSAAPTAPSPSTPSSHTASSSPPSSSPSTFSPLAPAACKVSSIGESVASAEASSVHTIAPRSDALATLNSNSTGIASPPALCRFDALSIAVQRFRQGWIDARRALFALDSTSSPPRPTSTSTLPSPSTVDVLIPSPPRIDLSSSPGLAPSSTSLPPSASCSPPSSSATSPPLCTSHESIIGHLRAPVCALPGDDDAPVTPCSSASASTSAPSPLPSGAADFLSTASIAADAGQASTQSELTFAEPHPPVPVDHGLRSDIGTEVIDSVHAKVSAGLDGCTPSGSPLASAQLATGRMLEAWRAARINLLTSTLDVTLRRFREGWIQARRVLAATAASPTPIASVPHLPRKPTVTARLCSIERAQSQLLAIWSSEAPLMDKPGFFTAASMNVDTCAVDSTPFSTAPVETRMTTRSMTRPGTTSPHLAVHTHLQTAPLSQPDAI</sequence>
<evidence type="ECO:0000313" key="2">
    <source>
        <dbReference type="EMBL" id="KAE8244415.1"/>
    </source>
</evidence>
<evidence type="ECO:0008006" key="4">
    <source>
        <dbReference type="Google" id="ProtNLM"/>
    </source>
</evidence>
<feature type="compositionally biased region" description="Basic and acidic residues" evidence="1">
    <location>
        <begin position="154"/>
        <end position="163"/>
    </location>
</feature>
<gene>
    <name evidence="2" type="ORF">A4X13_0g6609</name>
</gene>
<dbReference type="AlphaFoldDB" id="A0A8T8SNE5"/>
<feature type="region of interest" description="Disordered" evidence="1">
    <location>
        <begin position="271"/>
        <end position="311"/>
    </location>
</feature>
<organism evidence="2 3">
    <name type="scientific">Tilletia indica</name>
    <dbReference type="NCBI Taxonomy" id="43049"/>
    <lineage>
        <taxon>Eukaryota</taxon>
        <taxon>Fungi</taxon>
        <taxon>Dikarya</taxon>
        <taxon>Basidiomycota</taxon>
        <taxon>Ustilaginomycotina</taxon>
        <taxon>Exobasidiomycetes</taxon>
        <taxon>Tilletiales</taxon>
        <taxon>Tilletiaceae</taxon>
        <taxon>Tilletia</taxon>
    </lineage>
</organism>
<feature type="compositionally biased region" description="Low complexity" evidence="1">
    <location>
        <begin position="477"/>
        <end position="495"/>
    </location>
</feature>
<evidence type="ECO:0000256" key="1">
    <source>
        <dbReference type="SAM" id="MobiDB-lite"/>
    </source>
</evidence>
<protein>
    <recommendedName>
        <fullName evidence="4">FHA domain-containing protein</fullName>
    </recommendedName>
</protein>
<dbReference type="Proteomes" id="UP000077521">
    <property type="component" value="Unassembled WGS sequence"/>
</dbReference>
<comment type="caution">
    <text evidence="2">The sequence shown here is derived from an EMBL/GenBank/DDBJ whole genome shotgun (WGS) entry which is preliminary data.</text>
</comment>
<accession>A0A8T8SNE5</accession>
<feature type="compositionally biased region" description="Low complexity" evidence="1">
    <location>
        <begin position="292"/>
        <end position="311"/>
    </location>
</feature>
<keyword evidence="3" id="KW-1185">Reference proteome</keyword>
<feature type="compositionally biased region" description="Low complexity" evidence="1">
    <location>
        <begin position="191"/>
        <end position="231"/>
    </location>
</feature>
<dbReference type="EMBL" id="LWDF02000659">
    <property type="protein sequence ID" value="KAE8244415.1"/>
    <property type="molecule type" value="Genomic_DNA"/>
</dbReference>
<feature type="compositionally biased region" description="Low complexity" evidence="1">
    <location>
        <begin position="170"/>
        <end position="179"/>
    </location>
</feature>
<feature type="compositionally biased region" description="Low complexity" evidence="1">
    <location>
        <begin position="390"/>
        <end position="408"/>
    </location>
</feature>